<name>A0A451G4G9_9GAMM</name>
<evidence type="ECO:0000313" key="3">
    <source>
        <dbReference type="EMBL" id="QAB14367.1"/>
    </source>
</evidence>
<protein>
    <submittedName>
        <fullName evidence="3">Uncharacterized protein</fullName>
    </submittedName>
</protein>
<organism evidence="3 4">
    <name type="scientific">Hydrogenovibrio thermophilus</name>
    <dbReference type="NCBI Taxonomy" id="265883"/>
    <lineage>
        <taxon>Bacteria</taxon>
        <taxon>Pseudomonadati</taxon>
        <taxon>Pseudomonadota</taxon>
        <taxon>Gammaproteobacteria</taxon>
        <taxon>Thiotrichales</taxon>
        <taxon>Piscirickettsiaceae</taxon>
        <taxon>Hydrogenovibrio</taxon>
    </lineage>
</organism>
<feature type="transmembrane region" description="Helical" evidence="2">
    <location>
        <begin position="42"/>
        <end position="59"/>
    </location>
</feature>
<keyword evidence="2" id="KW-0472">Membrane</keyword>
<dbReference type="AlphaFoldDB" id="A0A451G4G9"/>
<reference evidence="3 4" key="1">
    <citation type="journal article" date="2018" name="Environ. Microbiol.">
        <title>Genomes of ubiquitous marine and hypersaline Hydrogenovibrio, Thiomicrorhabdus and Thiomicrospira spp. encode a diversity of mechanisms to sustain chemolithoautotrophy in heterogeneous environments.</title>
        <authorList>
            <person name="Scott K.M."/>
            <person name="Williams J."/>
            <person name="Porter C.M.B."/>
            <person name="Russel S."/>
            <person name="Harmer T.L."/>
            <person name="Paul J.H."/>
            <person name="Antonen K.M."/>
            <person name="Bridges M.K."/>
            <person name="Camper G.J."/>
            <person name="Campla C.K."/>
            <person name="Casella L.G."/>
            <person name="Chase E."/>
            <person name="Conrad J.W."/>
            <person name="Cruz M.C."/>
            <person name="Dunlap D.S."/>
            <person name="Duran L."/>
            <person name="Fahsbender E.M."/>
            <person name="Goldsmith D.B."/>
            <person name="Keeley R.F."/>
            <person name="Kondoff M.R."/>
            <person name="Kussy B.I."/>
            <person name="Lane M.K."/>
            <person name="Lawler S."/>
            <person name="Leigh B.A."/>
            <person name="Lewis C."/>
            <person name="Lostal L.M."/>
            <person name="Marking D."/>
            <person name="Mancera P.A."/>
            <person name="McClenthan E.C."/>
            <person name="McIntyre E.A."/>
            <person name="Mine J.A."/>
            <person name="Modi S."/>
            <person name="Moore B.D."/>
            <person name="Morgan W.A."/>
            <person name="Nelson K.M."/>
            <person name="Nguyen K.N."/>
            <person name="Ogburn N."/>
            <person name="Parrino D.G."/>
            <person name="Pedapudi A.D."/>
            <person name="Pelham R.P."/>
            <person name="Preece A.M."/>
            <person name="Rampersad E.A."/>
            <person name="Richardson J.C."/>
            <person name="Rodgers C.M."/>
            <person name="Schaffer B.L."/>
            <person name="Sheridan N.E."/>
            <person name="Solone M.R."/>
            <person name="Staley Z.R."/>
            <person name="Tabuchi M."/>
            <person name="Waide R.J."/>
            <person name="Wanjugi P.W."/>
            <person name="Young S."/>
            <person name="Clum A."/>
            <person name="Daum C."/>
            <person name="Huntemann M."/>
            <person name="Ivanova N."/>
            <person name="Kyrpides N."/>
            <person name="Mikhailova N."/>
            <person name="Palaniappan K."/>
            <person name="Pillay M."/>
            <person name="Reddy T.B.K."/>
            <person name="Shapiro N."/>
            <person name="Stamatis D."/>
            <person name="Varghese N."/>
            <person name="Woyke T."/>
            <person name="Boden R."/>
            <person name="Freyermuth S.K."/>
            <person name="Kerfeld C.A."/>
        </authorList>
    </citation>
    <scope>NUCLEOTIDE SEQUENCE [LARGE SCALE GENOMIC DNA]</scope>
    <source>
        <strain evidence="3 4">JR-2</strain>
    </source>
</reference>
<proteinExistence type="predicted"/>
<gene>
    <name evidence="3" type="ORF">EPV75_01105</name>
</gene>
<accession>A0A451G4G9</accession>
<dbReference type="RefSeq" id="WP_029939432.1">
    <property type="nucleotide sequence ID" value="NZ_CP035033.1"/>
</dbReference>
<dbReference type="Proteomes" id="UP000285478">
    <property type="component" value="Chromosome"/>
</dbReference>
<feature type="compositionally biased region" description="Polar residues" evidence="1">
    <location>
        <begin position="194"/>
        <end position="203"/>
    </location>
</feature>
<keyword evidence="2" id="KW-0812">Transmembrane</keyword>
<evidence type="ECO:0000256" key="1">
    <source>
        <dbReference type="SAM" id="MobiDB-lite"/>
    </source>
</evidence>
<evidence type="ECO:0000256" key="2">
    <source>
        <dbReference type="SAM" id="Phobius"/>
    </source>
</evidence>
<feature type="transmembrane region" description="Helical" evidence="2">
    <location>
        <begin position="20"/>
        <end position="36"/>
    </location>
</feature>
<sequence>MHYQVTPEETHLAKNPHHIFNINIIITHLFISMIVLEIGSTPMLLAVPVISSLVIAYIYRHRKEVRERGSWFVSAHWELAWRRCRILLLSYAIAILMVAVYLLIDLVFPGGFSMNDFSDEGSQTNLGEIITIRFAAVVIFVAVLITFMQTGISVYDAGKGIIDPKIEKFLPRGDDANAELGEGDDEVRHEGQKHMSSSESDQS</sequence>
<keyword evidence="2" id="KW-1133">Transmembrane helix</keyword>
<dbReference type="EMBL" id="CP035033">
    <property type="protein sequence ID" value="QAB14367.1"/>
    <property type="molecule type" value="Genomic_DNA"/>
</dbReference>
<dbReference type="KEGG" id="htr:EPV75_01105"/>
<keyword evidence="4" id="KW-1185">Reference proteome</keyword>
<feature type="transmembrane region" description="Helical" evidence="2">
    <location>
        <begin position="132"/>
        <end position="155"/>
    </location>
</feature>
<feature type="region of interest" description="Disordered" evidence="1">
    <location>
        <begin position="173"/>
        <end position="203"/>
    </location>
</feature>
<evidence type="ECO:0000313" key="4">
    <source>
        <dbReference type="Proteomes" id="UP000285478"/>
    </source>
</evidence>
<feature type="transmembrane region" description="Helical" evidence="2">
    <location>
        <begin position="86"/>
        <end position="112"/>
    </location>
</feature>